<feature type="domain" description="4Fe-4S ferredoxin-type" evidence="6">
    <location>
        <begin position="81"/>
        <end position="111"/>
    </location>
</feature>
<dbReference type="InterPro" id="IPR017896">
    <property type="entry name" value="4Fe4S_Fe-S-bd"/>
</dbReference>
<dbReference type="Gene3D" id="3.50.50.60">
    <property type="entry name" value="FAD/NAD(P)-binding domain"/>
    <property type="match status" value="2"/>
</dbReference>
<dbReference type="PROSITE" id="PS00198">
    <property type="entry name" value="4FE4S_FER_1"/>
    <property type="match status" value="1"/>
</dbReference>
<keyword evidence="1" id="KW-0285">Flavoprotein</keyword>
<dbReference type="InterPro" id="IPR036188">
    <property type="entry name" value="FAD/NAD-bd_sf"/>
</dbReference>
<dbReference type="Pfam" id="PF13237">
    <property type="entry name" value="Fer4_10"/>
    <property type="match status" value="1"/>
</dbReference>
<dbReference type="AlphaFoldDB" id="A0A933SBW3"/>
<dbReference type="EMBL" id="JACRIW010000031">
    <property type="protein sequence ID" value="MBI5168591.1"/>
    <property type="molecule type" value="Genomic_DNA"/>
</dbReference>
<dbReference type="PRINTS" id="PR00368">
    <property type="entry name" value="FADPNR"/>
</dbReference>
<comment type="caution">
    <text evidence="7">The sequence shown here is derived from an EMBL/GenBank/DDBJ whole genome shotgun (WGS) entry which is preliminary data.</text>
</comment>
<evidence type="ECO:0000313" key="7">
    <source>
        <dbReference type="EMBL" id="MBI5168591.1"/>
    </source>
</evidence>
<evidence type="ECO:0000256" key="4">
    <source>
        <dbReference type="ARBA" id="ARBA00023004"/>
    </source>
</evidence>
<dbReference type="GO" id="GO:0051536">
    <property type="term" value="F:iron-sulfur cluster binding"/>
    <property type="evidence" value="ECO:0007669"/>
    <property type="project" value="UniProtKB-KW"/>
</dbReference>
<dbReference type="Pfam" id="PF13738">
    <property type="entry name" value="Pyr_redox_3"/>
    <property type="match status" value="1"/>
</dbReference>
<keyword evidence="3" id="KW-0560">Oxidoreductase</keyword>
<evidence type="ECO:0000313" key="8">
    <source>
        <dbReference type="Proteomes" id="UP000696931"/>
    </source>
</evidence>
<feature type="domain" description="4Fe-4S ferredoxin-type" evidence="6">
    <location>
        <begin position="113"/>
        <end position="140"/>
    </location>
</feature>
<proteinExistence type="predicted"/>
<reference evidence="7" key="1">
    <citation type="submission" date="2020-07" db="EMBL/GenBank/DDBJ databases">
        <title>Huge and variable diversity of episymbiotic CPR bacteria and DPANN archaea in groundwater ecosystems.</title>
        <authorList>
            <person name="He C.Y."/>
            <person name="Keren R."/>
            <person name="Whittaker M."/>
            <person name="Farag I.F."/>
            <person name="Doudna J."/>
            <person name="Cate J.H.D."/>
            <person name="Banfield J.F."/>
        </authorList>
    </citation>
    <scope>NUCLEOTIDE SEQUENCE</scope>
    <source>
        <strain evidence="7">NC_groundwater_1813_Pr3_B-0.1um_71_17</strain>
    </source>
</reference>
<keyword evidence="5" id="KW-0411">Iron-sulfur</keyword>
<keyword evidence="2" id="KW-0479">Metal-binding</keyword>
<dbReference type="PANTHER" id="PTHR48105">
    <property type="entry name" value="THIOREDOXIN REDUCTASE 1-RELATED-RELATED"/>
    <property type="match status" value="1"/>
</dbReference>
<dbReference type="SUPFAM" id="SSF54862">
    <property type="entry name" value="4Fe-4S ferredoxins"/>
    <property type="match status" value="1"/>
</dbReference>
<dbReference type="PROSITE" id="PS51379">
    <property type="entry name" value="4FE4S_FER_2"/>
    <property type="match status" value="2"/>
</dbReference>
<dbReference type="InterPro" id="IPR050097">
    <property type="entry name" value="Ferredoxin-NADP_redctase_2"/>
</dbReference>
<gene>
    <name evidence="7" type="ORF">HZA61_03795</name>
</gene>
<protein>
    <submittedName>
        <fullName evidence="7">NAD(P)-binding domain-containing protein</fullName>
    </submittedName>
</protein>
<dbReference type="Proteomes" id="UP000696931">
    <property type="component" value="Unassembled WGS sequence"/>
</dbReference>
<evidence type="ECO:0000259" key="6">
    <source>
        <dbReference type="PROSITE" id="PS51379"/>
    </source>
</evidence>
<evidence type="ECO:0000256" key="1">
    <source>
        <dbReference type="ARBA" id="ARBA00022630"/>
    </source>
</evidence>
<dbReference type="GO" id="GO:0016491">
    <property type="term" value="F:oxidoreductase activity"/>
    <property type="evidence" value="ECO:0007669"/>
    <property type="project" value="UniProtKB-KW"/>
</dbReference>
<name>A0A933SBW3_UNCEI</name>
<evidence type="ECO:0000256" key="3">
    <source>
        <dbReference type="ARBA" id="ARBA00023002"/>
    </source>
</evidence>
<dbReference type="InterPro" id="IPR017900">
    <property type="entry name" value="4Fe4S_Fe_S_CS"/>
</dbReference>
<dbReference type="SUPFAM" id="SSF51905">
    <property type="entry name" value="FAD/NAD(P)-binding domain"/>
    <property type="match status" value="1"/>
</dbReference>
<dbReference type="GO" id="GO:0046872">
    <property type="term" value="F:metal ion binding"/>
    <property type="evidence" value="ECO:0007669"/>
    <property type="project" value="UniProtKB-KW"/>
</dbReference>
<dbReference type="Gene3D" id="3.30.70.20">
    <property type="match status" value="1"/>
</dbReference>
<dbReference type="PRINTS" id="PR00469">
    <property type="entry name" value="PNDRDTASEII"/>
</dbReference>
<organism evidence="7 8">
    <name type="scientific">Eiseniibacteriota bacterium</name>
    <dbReference type="NCBI Taxonomy" id="2212470"/>
    <lineage>
        <taxon>Bacteria</taxon>
        <taxon>Candidatus Eiseniibacteriota</taxon>
    </lineage>
</organism>
<keyword evidence="4" id="KW-0408">Iron</keyword>
<sequence>MNGLVTTVGFVAVTAVFVALHLRKTGGSGGAADSRPCPRCGTTLSVDAQWCPKCKAPPQAFDLVSAKIVTEEKKAEPGAAMHALVRADVCVGCGTCVPVCPEPGAIQIVNKVARVDADLCKGHGHCAAACPVNGIVITSGAAVQVVEVPDLSPRFESNSVPGLFVAGELGGRGLIKNAVNEGRLAMEGIAESLQGDPFKGDVSDGVHDVIVVGSGPSGISAGLEAMHQGLRYLILEQGTLADTISKYPRKKLLFAEPLRVPVYGDLWVTDATKESLLAVWQTVIEKTGLRIQSHTRVESVVKEGPIFMVRCGERTFRTRRVLLCMGRRGTPRRLGVPGEELDKVLYDIVEMEAFEGQRMLVVGGGDSAVESALGLANQPGTTVTLSYRGSEFGRVKERNREKIDAAVDAGKVELLLGSQVKEIRRDVVVLEHEGTLRLLPNDGVVVRIGGEAPYPFLERIGVRIVKKELAIEEPSDSRSGAHA</sequence>
<evidence type="ECO:0000256" key="2">
    <source>
        <dbReference type="ARBA" id="ARBA00022723"/>
    </source>
</evidence>
<evidence type="ECO:0000256" key="5">
    <source>
        <dbReference type="ARBA" id="ARBA00023014"/>
    </source>
</evidence>
<accession>A0A933SBW3</accession>